<accession>A0A3S9W9H0</accession>
<dbReference type="EMBL" id="CP031423">
    <property type="protein sequence ID" value="AZS36722.1"/>
    <property type="molecule type" value="Genomic_DNA"/>
</dbReference>
<dbReference type="SUPFAM" id="SSF53474">
    <property type="entry name" value="alpha/beta-Hydrolases"/>
    <property type="match status" value="1"/>
</dbReference>
<keyword evidence="2" id="KW-0378">Hydrolase</keyword>
<keyword evidence="3" id="KW-1185">Reference proteome</keyword>
<feature type="domain" description="AB hydrolase-1" evidence="1">
    <location>
        <begin position="37"/>
        <end position="150"/>
    </location>
</feature>
<dbReference type="InterPro" id="IPR000073">
    <property type="entry name" value="AB_hydrolase_1"/>
</dbReference>
<dbReference type="PANTHER" id="PTHR43194:SF5">
    <property type="entry name" value="PIMELOYL-[ACYL-CARRIER PROTEIN] METHYL ESTER ESTERASE"/>
    <property type="match status" value="1"/>
</dbReference>
<evidence type="ECO:0000259" key="1">
    <source>
        <dbReference type="Pfam" id="PF00561"/>
    </source>
</evidence>
<organism evidence="2 3">
    <name type="scientific">Microbacterium lemovicicum</name>
    <dbReference type="NCBI Taxonomy" id="1072463"/>
    <lineage>
        <taxon>Bacteria</taxon>
        <taxon>Bacillati</taxon>
        <taxon>Actinomycetota</taxon>
        <taxon>Actinomycetes</taxon>
        <taxon>Micrococcales</taxon>
        <taxon>Microbacteriaceae</taxon>
        <taxon>Microbacterium</taxon>
    </lineage>
</organism>
<dbReference type="KEGG" id="mlv:CVS47_01330"/>
<proteinExistence type="predicted"/>
<sequence length="322" mass="35522">MPEDRSPIRIDVDLVECDDAITRVTHVGMTEPGPSRPFVLVAGLGVASTYFEFLAPTLAHRGDVYSLDLPGFGGLPKPPGRPDTAFFADQVEAVLDRFDLENPVLLGHSMGTQVVVEVLRRRPRISHAILVGPVVDDQEPGALIQAVRFAQSSVHESVHLAMTALAAYLLCGTGYFLRTLPAMLRFRMREEIAPVTAKVLLVRGEFDHSSPRRFHSRIVAAAQDAWRWEIEGAAHAVINGHAIGVARLAVRHLDGTLPRKGRMPEAEAVLPPARHADVRMVLAAVGARVREWVSALRHDRRGVEASKRLHARILWEAYDPDR</sequence>
<dbReference type="AlphaFoldDB" id="A0A3S9W9H0"/>
<dbReference type="PANTHER" id="PTHR43194">
    <property type="entry name" value="HYDROLASE ALPHA/BETA FOLD FAMILY"/>
    <property type="match status" value="1"/>
</dbReference>
<evidence type="ECO:0000313" key="2">
    <source>
        <dbReference type="EMBL" id="AZS36722.1"/>
    </source>
</evidence>
<dbReference type="RefSeq" id="WP_127095391.1">
    <property type="nucleotide sequence ID" value="NZ_CP031423.1"/>
</dbReference>
<dbReference type="Gene3D" id="3.40.50.1820">
    <property type="entry name" value="alpha/beta hydrolase"/>
    <property type="match status" value="1"/>
</dbReference>
<dbReference type="Pfam" id="PF00561">
    <property type="entry name" value="Abhydrolase_1"/>
    <property type="match status" value="1"/>
</dbReference>
<dbReference type="InterPro" id="IPR029058">
    <property type="entry name" value="AB_hydrolase_fold"/>
</dbReference>
<gene>
    <name evidence="2" type="ORF">CVS47_01330</name>
</gene>
<protein>
    <submittedName>
        <fullName evidence="2">Tropinesterase</fullName>
        <ecNumber evidence="2">3.1.1.10</ecNumber>
    </submittedName>
</protein>
<dbReference type="EC" id="3.1.1.10" evidence="2"/>
<dbReference type="Proteomes" id="UP000276888">
    <property type="component" value="Chromosome"/>
</dbReference>
<dbReference type="GO" id="GO:0050357">
    <property type="term" value="F:tropinesterase activity"/>
    <property type="evidence" value="ECO:0007669"/>
    <property type="project" value="UniProtKB-EC"/>
</dbReference>
<dbReference type="OrthoDB" id="9769541at2"/>
<dbReference type="InterPro" id="IPR050228">
    <property type="entry name" value="Carboxylesterase_BioH"/>
</dbReference>
<evidence type="ECO:0000313" key="3">
    <source>
        <dbReference type="Proteomes" id="UP000276888"/>
    </source>
</evidence>
<reference evidence="2 3" key="1">
    <citation type="submission" date="2018-08" db="EMBL/GenBank/DDBJ databases">
        <title>Microbacterium lemovicicum sp. nov., a bacterium isolated from a natural uranium-rich soil.</title>
        <authorList>
            <person name="ORTET P."/>
        </authorList>
    </citation>
    <scope>NUCLEOTIDE SEQUENCE [LARGE SCALE GENOMIC DNA]</scope>
    <source>
        <strain evidence="2 3">Viu22</strain>
    </source>
</reference>
<name>A0A3S9W9H0_9MICO</name>